<dbReference type="AlphaFoldDB" id="A0A942USD7"/>
<evidence type="ECO:0000313" key="2">
    <source>
        <dbReference type="Proteomes" id="UP000724672"/>
    </source>
</evidence>
<organism evidence="1 2">
    <name type="scientific">Anaeromonas frigoriresistens</name>
    <dbReference type="NCBI Taxonomy" id="2683708"/>
    <lineage>
        <taxon>Bacteria</taxon>
        <taxon>Bacillati</taxon>
        <taxon>Bacillota</taxon>
        <taxon>Tissierellia</taxon>
        <taxon>Tissierellales</taxon>
        <taxon>Thermohalobacteraceae</taxon>
        <taxon>Anaeromonas</taxon>
    </lineage>
</organism>
<comment type="caution">
    <text evidence="1">The sequence shown here is derived from an EMBL/GenBank/DDBJ whole genome shotgun (WGS) entry which is preliminary data.</text>
</comment>
<protein>
    <submittedName>
        <fullName evidence="1">Uncharacterized protein</fullName>
    </submittedName>
</protein>
<gene>
    <name evidence="1" type="ORF">GOQ27_04545</name>
</gene>
<dbReference type="RefSeq" id="WP_203365648.1">
    <property type="nucleotide sequence ID" value="NZ_WSFT01000021.1"/>
</dbReference>
<evidence type="ECO:0000313" key="1">
    <source>
        <dbReference type="EMBL" id="MBS4537718.1"/>
    </source>
</evidence>
<dbReference type="EMBL" id="WSFT01000021">
    <property type="protein sequence ID" value="MBS4537718.1"/>
    <property type="molecule type" value="Genomic_DNA"/>
</dbReference>
<proteinExistence type="predicted"/>
<accession>A0A942USD7</accession>
<sequence>MENTIDFLLNHGDPVIKYRTMTELLEVTDDNQVQNLKKQLVEYSKTKKRLYYLESKDKLHDFNGVHGATNYHLENSLPMLLDYGVKKGFVTFDKIMKPILERLKKQVFPEDHVFSNFINIIIFPFLYKSGFRESWIKNFMVERLDILYNFTIQKNYDIYDNNNYYKSIPTSFKNRRIIKPDLYINGHFKIPLIYDIYGLAEMSKEADETTLNKIKSVIDYILDSAYLQFDDGYGILVNGDRNYLAMGWDAKLPINQDDILTPEILHRLELMAHFKNAVEDNWFKSNYNKLKEYRSEKGTYQFPKIVLQKKTGCWVHGRHMDLGENRRKLLAYELESTFRVLKINKILRSHN</sequence>
<keyword evidence="2" id="KW-1185">Reference proteome</keyword>
<name>A0A942USD7_9FIRM</name>
<reference evidence="1" key="1">
    <citation type="submission" date="2019-12" db="EMBL/GenBank/DDBJ databases">
        <title>Clostridiaceae gen. nov. sp. nov., isolated from sediment in Xinjiang, China.</title>
        <authorList>
            <person name="Zhang R."/>
        </authorList>
    </citation>
    <scope>NUCLEOTIDE SEQUENCE</scope>
    <source>
        <strain evidence="1">D2Q-11</strain>
    </source>
</reference>
<dbReference type="Proteomes" id="UP000724672">
    <property type="component" value="Unassembled WGS sequence"/>
</dbReference>